<name>A0AAW2H100_9HYME</name>
<comment type="caution">
    <text evidence="2">The sequence shown here is derived from an EMBL/GenBank/DDBJ whole genome shotgun (WGS) entry which is preliminary data.</text>
</comment>
<keyword evidence="1" id="KW-0812">Transmembrane</keyword>
<dbReference type="AlphaFoldDB" id="A0AAW2H100"/>
<evidence type="ECO:0000313" key="2">
    <source>
        <dbReference type="EMBL" id="KAL0133062.1"/>
    </source>
</evidence>
<dbReference type="Proteomes" id="UP001430953">
    <property type="component" value="Unassembled WGS sequence"/>
</dbReference>
<accession>A0AAW2H100</accession>
<keyword evidence="1" id="KW-0472">Membrane</keyword>
<gene>
    <name evidence="2" type="ORF">PUN28_000665</name>
</gene>
<proteinExistence type="predicted"/>
<protein>
    <submittedName>
        <fullName evidence="2">Uncharacterized protein</fullName>
    </submittedName>
</protein>
<evidence type="ECO:0000313" key="3">
    <source>
        <dbReference type="Proteomes" id="UP001430953"/>
    </source>
</evidence>
<keyword evidence="3" id="KW-1185">Reference proteome</keyword>
<feature type="transmembrane region" description="Helical" evidence="1">
    <location>
        <begin position="69"/>
        <end position="88"/>
    </location>
</feature>
<sequence>MTVLGRACPNRDIQFVQRRDDLSRANLDYQSRNCMYAVYLKVPMIGIHYGRLFNTKTIYRNEGQLFRDFLYNVSASVGFIIFFFLFFFQRYRGTFYLEEAVASSQGFYCPSRVM</sequence>
<organism evidence="2 3">
    <name type="scientific">Cardiocondyla obscurior</name>
    <dbReference type="NCBI Taxonomy" id="286306"/>
    <lineage>
        <taxon>Eukaryota</taxon>
        <taxon>Metazoa</taxon>
        <taxon>Ecdysozoa</taxon>
        <taxon>Arthropoda</taxon>
        <taxon>Hexapoda</taxon>
        <taxon>Insecta</taxon>
        <taxon>Pterygota</taxon>
        <taxon>Neoptera</taxon>
        <taxon>Endopterygota</taxon>
        <taxon>Hymenoptera</taxon>
        <taxon>Apocrita</taxon>
        <taxon>Aculeata</taxon>
        <taxon>Formicoidea</taxon>
        <taxon>Formicidae</taxon>
        <taxon>Myrmicinae</taxon>
        <taxon>Cardiocondyla</taxon>
    </lineage>
</organism>
<evidence type="ECO:0000256" key="1">
    <source>
        <dbReference type="SAM" id="Phobius"/>
    </source>
</evidence>
<keyword evidence="1" id="KW-1133">Transmembrane helix</keyword>
<dbReference type="EMBL" id="JADYXP020000001">
    <property type="protein sequence ID" value="KAL0133062.1"/>
    <property type="molecule type" value="Genomic_DNA"/>
</dbReference>
<reference evidence="2 3" key="1">
    <citation type="submission" date="2023-03" db="EMBL/GenBank/DDBJ databases">
        <title>High recombination rates correlate with genetic variation in Cardiocondyla obscurior ants.</title>
        <authorList>
            <person name="Errbii M."/>
        </authorList>
    </citation>
    <scope>NUCLEOTIDE SEQUENCE [LARGE SCALE GENOMIC DNA]</scope>
    <source>
        <strain evidence="2">Alpha-2009</strain>
        <tissue evidence="2">Whole body</tissue>
    </source>
</reference>